<dbReference type="RefSeq" id="WP_284232382.1">
    <property type="nucleotide sequence ID" value="NZ_BSUL01000001.1"/>
</dbReference>
<dbReference type="InterPro" id="IPR004776">
    <property type="entry name" value="Mem_transp_PIN-like"/>
</dbReference>
<feature type="transmembrane region" description="Helical" evidence="8">
    <location>
        <begin position="291"/>
        <end position="310"/>
    </location>
</feature>
<dbReference type="Pfam" id="PF03547">
    <property type="entry name" value="Mem_trans"/>
    <property type="match status" value="1"/>
</dbReference>
<sequence length="313" mass="33177">MIGVLTGFAIIGTIILVGYIIARTGVAGDHAQFVMNRVAFFVSTPALLFVTMAQADLRVVFSSFLLIAVISALGICLVYAAIAVFLLKRRIVETTVGAMAAGYVNSNNIGLPVAIYVIGDAQYVAPILLFQLVIGTPIVLTILDLATNPKGGRGLRNLARPFGNPIIIASVLGVGLAFFYDRIPTDVITPILQPFALIGGSAIPLVLMAFGMSLRGNKPLRAGSGRKDVAIASFLKAFVMPAFTWVLAYFVFGLRDQQLFAAVTMSALPSAQNVYNYAARYNAGLVVARDTVLVTTVVSLPVLLLVAFLLGGH</sequence>
<feature type="transmembrane region" description="Helical" evidence="8">
    <location>
        <begin position="38"/>
        <end position="55"/>
    </location>
</feature>
<protein>
    <submittedName>
        <fullName evidence="9">Membrane protein</fullName>
    </submittedName>
</protein>
<evidence type="ECO:0000256" key="7">
    <source>
        <dbReference type="ARBA" id="ARBA00023136"/>
    </source>
</evidence>
<dbReference type="Gene3D" id="1.20.1530.20">
    <property type="match status" value="1"/>
</dbReference>
<evidence type="ECO:0000313" key="10">
    <source>
        <dbReference type="Proteomes" id="UP001157160"/>
    </source>
</evidence>
<evidence type="ECO:0000256" key="8">
    <source>
        <dbReference type="SAM" id="Phobius"/>
    </source>
</evidence>
<evidence type="ECO:0000256" key="2">
    <source>
        <dbReference type="ARBA" id="ARBA00010145"/>
    </source>
</evidence>
<name>A0AA37XBW6_9MICO</name>
<dbReference type="EMBL" id="BSUL01000001">
    <property type="protein sequence ID" value="GMA28830.1"/>
    <property type="molecule type" value="Genomic_DNA"/>
</dbReference>
<organism evidence="9 10">
    <name type="scientific">Arenivirga flava</name>
    <dbReference type="NCBI Taxonomy" id="1930060"/>
    <lineage>
        <taxon>Bacteria</taxon>
        <taxon>Bacillati</taxon>
        <taxon>Actinomycetota</taxon>
        <taxon>Actinomycetes</taxon>
        <taxon>Micrococcales</taxon>
        <taxon>Microbacteriaceae</taxon>
        <taxon>Arenivirga</taxon>
    </lineage>
</organism>
<comment type="subcellular location">
    <subcellularLocation>
        <location evidence="1">Cell membrane</location>
        <topology evidence="1">Multi-pass membrane protein</topology>
    </subcellularLocation>
</comment>
<evidence type="ECO:0000256" key="4">
    <source>
        <dbReference type="ARBA" id="ARBA00022475"/>
    </source>
</evidence>
<dbReference type="InterPro" id="IPR038770">
    <property type="entry name" value="Na+/solute_symporter_sf"/>
</dbReference>
<evidence type="ECO:0000313" key="9">
    <source>
        <dbReference type="EMBL" id="GMA28830.1"/>
    </source>
</evidence>
<evidence type="ECO:0000256" key="5">
    <source>
        <dbReference type="ARBA" id="ARBA00022692"/>
    </source>
</evidence>
<feature type="transmembrane region" description="Helical" evidence="8">
    <location>
        <begin position="6"/>
        <end position="26"/>
    </location>
</feature>
<keyword evidence="10" id="KW-1185">Reference proteome</keyword>
<evidence type="ECO:0000256" key="1">
    <source>
        <dbReference type="ARBA" id="ARBA00004651"/>
    </source>
</evidence>
<comment type="caution">
    <text evidence="9">The sequence shown here is derived from an EMBL/GenBank/DDBJ whole genome shotgun (WGS) entry which is preliminary data.</text>
</comment>
<keyword evidence="6 8" id="KW-1133">Transmembrane helix</keyword>
<dbReference type="GO" id="GO:0005886">
    <property type="term" value="C:plasma membrane"/>
    <property type="evidence" value="ECO:0007669"/>
    <property type="project" value="UniProtKB-SubCell"/>
</dbReference>
<dbReference type="GO" id="GO:0055085">
    <property type="term" value="P:transmembrane transport"/>
    <property type="evidence" value="ECO:0007669"/>
    <property type="project" value="InterPro"/>
</dbReference>
<dbReference type="Proteomes" id="UP001157160">
    <property type="component" value="Unassembled WGS sequence"/>
</dbReference>
<evidence type="ECO:0000256" key="3">
    <source>
        <dbReference type="ARBA" id="ARBA00022448"/>
    </source>
</evidence>
<dbReference type="PANTHER" id="PTHR36838:SF3">
    <property type="entry name" value="TRANSPORTER AUXIN EFFLUX CARRIER EC FAMILY"/>
    <property type="match status" value="1"/>
</dbReference>
<keyword evidence="4" id="KW-1003">Cell membrane</keyword>
<evidence type="ECO:0000256" key="6">
    <source>
        <dbReference type="ARBA" id="ARBA00022989"/>
    </source>
</evidence>
<dbReference type="AlphaFoldDB" id="A0AA37XBW6"/>
<reference evidence="9 10" key="1">
    <citation type="journal article" date="2014" name="Int. J. Syst. Evol. Microbiol.">
        <title>Complete genome sequence of Corynebacterium casei LMG S-19264T (=DSM 44701T), isolated from a smear-ripened cheese.</title>
        <authorList>
            <consortium name="US DOE Joint Genome Institute (JGI-PGF)"/>
            <person name="Walter F."/>
            <person name="Albersmeier A."/>
            <person name="Kalinowski J."/>
            <person name="Ruckert C."/>
        </authorList>
    </citation>
    <scope>NUCLEOTIDE SEQUENCE [LARGE SCALE GENOMIC DNA]</scope>
    <source>
        <strain evidence="9 10">NBRC 112289</strain>
    </source>
</reference>
<feature type="transmembrane region" description="Helical" evidence="8">
    <location>
        <begin position="99"/>
        <end position="118"/>
    </location>
</feature>
<feature type="transmembrane region" description="Helical" evidence="8">
    <location>
        <begin position="124"/>
        <end position="146"/>
    </location>
</feature>
<proteinExistence type="inferred from homology"/>
<keyword evidence="5 8" id="KW-0812">Transmembrane</keyword>
<keyword evidence="7 8" id="KW-0472">Membrane</keyword>
<feature type="transmembrane region" description="Helical" evidence="8">
    <location>
        <begin position="61"/>
        <end position="87"/>
    </location>
</feature>
<comment type="similarity">
    <text evidence="2">Belongs to the auxin efflux carrier (TC 2.A.69) family.</text>
</comment>
<gene>
    <name evidence="9" type="ORF">GCM10025874_20830</name>
</gene>
<feature type="transmembrane region" description="Helical" evidence="8">
    <location>
        <begin position="231"/>
        <end position="252"/>
    </location>
</feature>
<feature type="transmembrane region" description="Helical" evidence="8">
    <location>
        <begin position="191"/>
        <end position="210"/>
    </location>
</feature>
<keyword evidence="3" id="KW-0813">Transport</keyword>
<dbReference type="PANTHER" id="PTHR36838">
    <property type="entry name" value="AUXIN EFFLUX CARRIER FAMILY PROTEIN"/>
    <property type="match status" value="1"/>
</dbReference>
<accession>A0AA37XBW6</accession>
<feature type="transmembrane region" description="Helical" evidence="8">
    <location>
        <begin position="158"/>
        <end position="179"/>
    </location>
</feature>